<evidence type="ECO:0000259" key="3">
    <source>
        <dbReference type="Pfam" id="PF00884"/>
    </source>
</evidence>
<dbReference type="InterPro" id="IPR017850">
    <property type="entry name" value="Alkaline_phosphatase_core_sf"/>
</dbReference>
<comment type="caution">
    <text evidence="4">The sequence shown here is derived from an EMBL/GenBank/DDBJ whole genome shotgun (WGS) entry which is preliminary data.</text>
</comment>
<evidence type="ECO:0000313" key="4">
    <source>
        <dbReference type="EMBL" id="MCC8430191.1"/>
    </source>
</evidence>
<dbReference type="PANTHER" id="PTHR45953:SF1">
    <property type="entry name" value="IDURONATE 2-SULFATASE"/>
    <property type="match status" value="1"/>
</dbReference>
<proteinExistence type="predicted"/>
<organism evidence="4 5">
    <name type="scientific">Reyranella aquatilis</name>
    <dbReference type="NCBI Taxonomy" id="2035356"/>
    <lineage>
        <taxon>Bacteria</taxon>
        <taxon>Pseudomonadati</taxon>
        <taxon>Pseudomonadota</taxon>
        <taxon>Alphaproteobacteria</taxon>
        <taxon>Hyphomicrobiales</taxon>
        <taxon>Reyranellaceae</taxon>
        <taxon>Reyranella</taxon>
    </lineage>
</organism>
<dbReference type="RefSeq" id="WP_230551364.1">
    <property type="nucleotide sequence ID" value="NZ_JAJISD010000006.1"/>
</dbReference>
<evidence type="ECO:0000256" key="2">
    <source>
        <dbReference type="ARBA" id="ARBA00022801"/>
    </source>
</evidence>
<protein>
    <submittedName>
        <fullName evidence="4">Sulfatase-like hydrolase/transferase</fullName>
    </submittedName>
</protein>
<sequence>MGKVKNVLFIMCDQLRADHLSCAGHPHLKTPAIDALAARGVRFPRAYVQSGVCGPSRMSFYTGRYVSSHGATWNRVPLSLREKTIGDFLSAAGIKVALAGKTHVLPDLEALERFGIEGGSALDALMRAGRFEELDRYDGHSPPGAESGYAAYLRRHGYVSDDPWNDFVIAADGPGGEKLSGWHMRNVHLPARVKEEHSETAYMTREAMRFIDEMGEKPWCLHLSYVKPHWPYMAPAPYHNMYGAADMLPLNRDEQERANEHPVLAAYREMEESVSFSRPEAPGIVRPAYMGLIRQLDDWLGRLFAHMERAGRLDDTLIVFTADHGDFLGDHWLGEKEMFYEEAQRVPFIVVDPDPEADLTRGTVDERFVEAIDVVPTILETLGLPPQDHLLEGRSLLPLLRRIHLDGWRDAVFSELDYSFREARKILGRKPSECRAIMVRTDRWKYVWWQGYRPMLFDLANDPKERRDLGGDLTYAPIFREMEERLNAWAKARKSRVTVDDAYVEARTAKHRQHGIFFGQW</sequence>
<dbReference type="PANTHER" id="PTHR45953">
    <property type="entry name" value="IDURONATE 2-SULFATASE"/>
    <property type="match status" value="1"/>
</dbReference>
<keyword evidence="2" id="KW-0378">Hydrolase</keyword>
<feature type="domain" description="Sulfatase N-terminal" evidence="3">
    <location>
        <begin position="5"/>
        <end position="383"/>
    </location>
</feature>
<name>A0ABS8KVT6_9HYPH</name>
<dbReference type="Gene3D" id="3.40.720.10">
    <property type="entry name" value="Alkaline Phosphatase, subunit A"/>
    <property type="match status" value="1"/>
</dbReference>
<keyword evidence="1" id="KW-0479">Metal-binding</keyword>
<dbReference type="Pfam" id="PF00884">
    <property type="entry name" value="Sulfatase"/>
    <property type="match status" value="1"/>
</dbReference>
<dbReference type="EMBL" id="JAJISD010000006">
    <property type="protein sequence ID" value="MCC8430191.1"/>
    <property type="molecule type" value="Genomic_DNA"/>
</dbReference>
<dbReference type="InterPro" id="IPR000917">
    <property type="entry name" value="Sulfatase_N"/>
</dbReference>
<accession>A0ABS8KVT6</accession>
<dbReference type="SUPFAM" id="SSF53649">
    <property type="entry name" value="Alkaline phosphatase-like"/>
    <property type="match status" value="1"/>
</dbReference>
<evidence type="ECO:0000313" key="5">
    <source>
        <dbReference type="Proteomes" id="UP001198862"/>
    </source>
</evidence>
<evidence type="ECO:0000256" key="1">
    <source>
        <dbReference type="ARBA" id="ARBA00022723"/>
    </source>
</evidence>
<dbReference type="Proteomes" id="UP001198862">
    <property type="component" value="Unassembled WGS sequence"/>
</dbReference>
<reference evidence="4 5" key="1">
    <citation type="submission" date="2021-11" db="EMBL/GenBank/DDBJ databases">
        <authorList>
            <person name="Lee D.-H."/>
            <person name="Kim S.-B."/>
        </authorList>
    </citation>
    <scope>NUCLEOTIDE SEQUENCE [LARGE SCALE GENOMIC DNA]</scope>
    <source>
        <strain evidence="4 5">KCTC 52223</strain>
    </source>
</reference>
<keyword evidence="5" id="KW-1185">Reference proteome</keyword>
<gene>
    <name evidence="4" type="ORF">LJ725_14545</name>
</gene>